<feature type="transmembrane region" description="Helical" evidence="2">
    <location>
        <begin position="31"/>
        <end position="52"/>
    </location>
</feature>
<evidence type="ECO:0000256" key="1">
    <source>
        <dbReference type="SAM" id="MobiDB-lite"/>
    </source>
</evidence>
<evidence type="ECO:0000313" key="5">
    <source>
        <dbReference type="Proteomes" id="UP001260872"/>
    </source>
</evidence>
<reference evidence="5" key="1">
    <citation type="submission" date="2023-07" db="EMBL/GenBank/DDBJ databases">
        <title>Description of three actinobacteria isolated from air of manufacturing shop in a pharmaceutical factory.</title>
        <authorList>
            <person name="Zhang D.-F."/>
        </authorList>
    </citation>
    <scope>NUCLEOTIDE SEQUENCE [LARGE SCALE GENOMIC DNA]</scope>
    <source>
        <strain evidence="5">CCTCC AB 207010</strain>
    </source>
</reference>
<gene>
    <name evidence="4" type="ORF">RH857_11055</name>
</gene>
<sequence length="169" mass="18021">MRTDSVPAPQTVAPEAAQETRERTSTRRAEILIGAGVVLLGVIALVLVSQLSSARDSGEFGARWWPTVMAGALVVLGLAIAVSGGLKPPAVEVDPVRRQGVLRLTAVLGLIVAYGWAWYQMHFLVVTPALLVGLMLVLGHRGWKHLILTPAIITAALYGVFGMLLRVPL</sequence>
<dbReference type="Proteomes" id="UP001260872">
    <property type="component" value="Unassembled WGS sequence"/>
</dbReference>
<dbReference type="RefSeq" id="WP_310538052.1">
    <property type="nucleotide sequence ID" value="NZ_BAAAOC010000079.1"/>
</dbReference>
<proteinExistence type="predicted"/>
<name>A0ABU1FVG0_9MICC</name>
<feature type="domain" description="DUF1468" evidence="3">
    <location>
        <begin position="34"/>
        <end position="169"/>
    </location>
</feature>
<comment type="caution">
    <text evidence="4">The sequence shown here is derived from an EMBL/GenBank/DDBJ whole genome shotgun (WGS) entry which is preliminary data.</text>
</comment>
<keyword evidence="2" id="KW-0472">Membrane</keyword>
<feature type="transmembrane region" description="Helical" evidence="2">
    <location>
        <begin position="100"/>
        <end position="117"/>
    </location>
</feature>
<accession>A0ABU1FVG0</accession>
<feature type="transmembrane region" description="Helical" evidence="2">
    <location>
        <begin position="123"/>
        <end position="139"/>
    </location>
</feature>
<evidence type="ECO:0000259" key="3">
    <source>
        <dbReference type="Pfam" id="PF07331"/>
    </source>
</evidence>
<organism evidence="4 5">
    <name type="scientific">Nesterenkonia flava</name>
    <dbReference type="NCBI Taxonomy" id="469799"/>
    <lineage>
        <taxon>Bacteria</taxon>
        <taxon>Bacillati</taxon>
        <taxon>Actinomycetota</taxon>
        <taxon>Actinomycetes</taxon>
        <taxon>Micrococcales</taxon>
        <taxon>Micrococcaceae</taxon>
        <taxon>Nesterenkonia</taxon>
    </lineage>
</organism>
<evidence type="ECO:0000256" key="2">
    <source>
        <dbReference type="SAM" id="Phobius"/>
    </source>
</evidence>
<evidence type="ECO:0000313" key="4">
    <source>
        <dbReference type="EMBL" id="MDR5712660.1"/>
    </source>
</evidence>
<dbReference type="InterPro" id="IPR009936">
    <property type="entry name" value="DUF1468"/>
</dbReference>
<feature type="region of interest" description="Disordered" evidence="1">
    <location>
        <begin position="1"/>
        <end position="22"/>
    </location>
</feature>
<protein>
    <submittedName>
        <fullName evidence="4">Tripartite tricarboxylate transporter TctB family protein</fullName>
    </submittedName>
</protein>
<feature type="transmembrane region" description="Helical" evidence="2">
    <location>
        <begin position="146"/>
        <end position="165"/>
    </location>
</feature>
<keyword evidence="5" id="KW-1185">Reference proteome</keyword>
<keyword evidence="2" id="KW-0812">Transmembrane</keyword>
<dbReference type="EMBL" id="JAVKGT010000032">
    <property type="protein sequence ID" value="MDR5712660.1"/>
    <property type="molecule type" value="Genomic_DNA"/>
</dbReference>
<keyword evidence="2" id="KW-1133">Transmembrane helix</keyword>
<dbReference type="Pfam" id="PF07331">
    <property type="entry name" value="TctB"/>
    <property type="match status" value="1"/>
</dbReference>
<feature type="transmembrane region" description="Helical" evidence="2">
    <location>
        <begin position="64"/>
        <end position="88"/>
    </location>
</feature>